<accession>A0A1G2K5T6</accession>
<dbReference type="PANTHER" id="PTHR42711">
    <property type="entry name" value="ABC TRANSPORTER ATP-BINDING PROTEIN"/>
    <property type="match status" value="1"/>
</dbReference>
<dbReference type="SMART" id="SM00382">
    <property type="entry name" value="AAA"/>
    <property type="match status" value="1"/>
</dbReference>
<dbReference type="InterPro" id="IPR027417">
    <property type="entry name" value="P-loop_NTPase"/>
</dbReference>
<sequence length="249" mass="27394">MGTEKILEVQNLRKVYNDVIAVDGVSFDIRAGEIVGLLGPNGAGKTTTIDMILGIVEPSGGSIRVFGKDFARHRSEILSRVNFSAVYAHLPGNTTVRQNLTIFALLYGVSRIRERIAALLKEFNIEKFARVRTGFLSSGEQSRVHMAKAMLNEPRLLLMDEPTASIDPSDSAIIREKIKAYAAGAGAGVLWTSHDMYEIEEVCDRVLFISHGKILLEGNPRELPAAYGKKNLEELFIAVAREPLSLARL</sequence>
<feature type="domain" description="ABC transporter" evidence="5">
    <location>
        <begin position="7"/>
        <end position="236"/>
    </location>
</feature>
<evidence type="ECO:0000256" key="4">
    <source>
        <dbReference type="ARBA" id="ARBA00022840"/>
    </source>
</evidence>
<keyword evidence="2" id="KW-0813">Transport</keyword>
<organism evidence="6 7">
    <name type="scientific">Candidatus Sungbacteria bacterium GWC2_49_10</name>
    <dbReference type="NCBI Taxonomy" id="1802263"/>
    <lineage>
        <taxon>Bacteria</taxon>
        <taxon>Candidatus Sungiibacteriota</taxon>
    </lineage>
</organism>
<dbReference type="PANTHER" id="PTHR42711:SF5">
    <property type="entry name" value="ABC TRANSPORTER ATP-BINDING PROTEIN NATA"/>
    <property type="match status" value="1"/>
</dbReference>
<proteinExistence type="inferred from homology"/>
<comment type="similarity">
    <text evidence="1">Belongs to the ABC transporter superfamily.</text>
</comment>
<evidence type="ECO:0000313" key="7">
    <source>
        <dbReference type="Proteomes" id="UP000177392"/>
    </source>
</evidence>
<keyword evidence="4 6" id="KW-0067">ATP-binding</keyword>
<dbReference type="Pfam" id="PF00005">
    <property type="entry name" value="ABC_tran"/>
    <property type="match status" value="1"/>
</dbReference>
<dbReference type="InterPro" id="IPR003439">
    <property type="entry name" value="ABC_transporter-like_ATP-bd"/>
</dbReference>
<reference evidence="6 7" key="1">
    <citation type="journal article" date="2016" name="Nat. Commun.">
        <title>Thousands of microbial genomes shed light on interconnected biogeochemical processes in an aquifer system.</title>
        <authorList>
            <person name="Anantharaman K."/>
            <person name="Brown C.T."/>
            <person name="Hug L.A."/>
            <person name="Sharon I."/>
            <person name="Castelle C.J."/>
            <person name="Probst A.J."/>
            <person name="Thomas B.C."/>
            <person name="Singh A."/>
            <person name="Wilkins M.J."/>
            <person name="Karaoz U."/>
            <person name="Brodie E.L."/>
            <person name="Williams K.H."/>
            <person name="Hubbard S.S."/>
            <person name="Banfield J.F."/>
        </authorList>
    </citation>
    <scope>NUCLEOTIDE SEQUENCE [LARGE SCALE GENOMIC DNA]</scope>
</reference>
<dbReference type="EMBL" id="MHQB01000009">
    <property type="protein sequence ID" value="OGZ94543.1"/>
    <property type="molecule type" value="Genomic_DNA"/>
</dbReference>
<name>A0A1G2K5T6_9BACT</name>
<dbReference type="GO" id="GO:0016887">
    <property type="term" value="F:ATP hydrolysis activity"/>
    <property type="evidence" value="ECO:0007669"/>
    <property type="project" value="InterPro"/>
</dbReference>
<comment type="caution">
    <text evidence="6">The sequence shown here is derived from an EMBL/GenBank/DDBJ whole genome shotgun (WGS) entry which is preliminary data.</text>
</comment>
<evidence type="ECO:0000313" key="6">
    <source>
        <dbReference type="EMBL" id="OGZ94543.1"/>
    </source>
</evidence>
<dbReference type="Gene3D" id="3.40.50.300">
    <property type="entry name" value="P-loop containing nucleotide triphosphate hydrolases"/>
    <property type="match status" value="1"/>
</dbReference>
<dbReference type="InterPro" id="IPR050763">
    <property type="entry name" value="ABC_transporter_ATP-binding"/>
</dbReference>
<evidence type="ECO:0000256" key="1">
    <source>
        <dbReference type="ARBA" id="ARBA00005417"/>
    </source>
</evidence>
<dbReference type="InterPro" id="IPR003593">
    <property type="entry name" value="AAA+_ATPase"/>
</dbReference>
<dbReference type="GO" id="GO:0005524">
    <property type="term" value="F:ATP binding"/>
    <property type="evidence" value="ECO:0007669"/>
    <property type="project" value="UniProtKB-KW"/>
</dbReference>
<dbReference type="SUPFAM" id="SSF52540">
    <property type="entry name" value="P-loop containing nucleoside triphosphate hydrolases"/>
    <property type="match status" value="1"/>
</dbReference>
<dbReference type="Proteomes" id="UP000177392">
    <property type="component" value="Unassembled WGS sequence"/>
</dbReference>
<protein>
    <submittedName>
        <fullName evidence="6">ABC transporter ATP-binding protein</fullName>
    </submittedName>
</protein>
<gene>
    <name evidence="6" type="ORF">A2131_00800</name>
</gene>
<evidence type="ECO:0000259" key="5">
    <source>
        <dbReference type="PROSITE" id="PS50893"/>
    </source>
</evidence>
<evidence type="ECO:0000256" key="3">
    <source>
        <dbReference type="ARBA" id="ARBA00022741"/>
    </source>
</evidence>
<dbReference type="AlphaFoldDB" id="A0A1G2K5T6"/>
<keyword evidence="3" id="KW-0547">Nucleotide-binding</keyword>
<dbReference type="PROSITE" id="PS50893">
    <property type="entry name" value="ABC_TRANSPORTER_2"/>
    <property type="match status" value="1"/>
</dbReference>
<evidence type="ECO:0000256" key="2">
    <source>
        <dbReference type="ARBA" id="ARBA00022448"/>
    </source>
</evidence>